<proteinExistence type="predicted"/>
<dbReference type="eggNOG" id="ENOG502TACF">
    <property type="taxonomic scope" value="Eukaryota"/>
</dbReference>
<dbReference type="Proteomes" id="UP000005206">
    <property type="component" value="Chromosome 17"/>
</dbReference>
<reference evidence="1 2" key="1">
    <citation type="journal article" date="2009" name="PLoS Genet.">
        <title>The genome of Nectria haematococca: contribution of supernumerary chromosomes to gene expansion.</title>
        <authorList>
            <person name="Coleman J.J."/>
            <person name="Rounsley S.D."/>
            <person name="Rodriguez-Carres M."/>
            <person name="Kuo A."/>
            <person name="Wasmann C.C."/>
            <person name="Grimwood J."/>
            <person name="Schmutz J."/>
            <person name="Taga M."/>
            <person name="White G.J."/>
            <person name="Zhou S."/>
            <person name="Schwartz D.C."/>
            <person name="Freitag M."/>
            <person name="Ma L.J."/>
            <person name="Danchin E.G."/>
            <person name="Henrissat B."/>
            <person name="Coutinho P.M."/>
            <person name="Nelson D.R."/>
            <person name="Straney D."/>
            <person name="Napoli C.A."/>
            <person name="Barker B.M."/>
            <person name="Gribskov M."/>
            <person name="Rep M."/>
            <person name="Kroken S."/>
            <person name="Molnar I."/>
            <person name="Rensing C."/>
            <person name="Kennell J.C."/>
            <person name="Zamora J."/>
            <person name="Farman M.L."/>
            <person name="Selker E.U."/>
            <person name="Salamov A."/>
            <person name="Shapiro H."/>
            <person name="Pangilinan J."/>
            <person name="Lindquist E."/>
            <person name="Lamers C."/>
            <person name="Grigoriev I.V."/>
            <person name="Geiser D.M."/>
            <person name="Covert S.F."/>
            <person name="Temporini E."/>
            <person name="Vanetten H.D."/>
        </authorList>
    </citation>
    <scope>NUCLEOTIDE SEQUENCE [LARGE SCALE GENOMIC DNA]</scope>
    <source>
        <strain evidence="2">ATCC MYA-4622 / CBS 123669 / FGSC 9596 / NRRL 45880 / 77-13-4</strain>
    </source>
</reference>
<dbReference type="HOGENOM" id="CLU_789854_0_0_1"/>
<dbReference type="AlphaFoldDB" id="C7ZN67"/>
<dbReference type="VEuPathDB" id="FungiDB:NECHADRAFT_88825"/>
<dbReference type="KEGG" id="nhe:NECHADRAFT_88825"/>
<dbReference type="GeneID" id="9678086"/>
<organism evidence="1 2">
    <name type="scientific">Fusarium vanettenii (strain ATCC MYA-4622 / CBS 123669 / FGSC 9596 / NRRL 45880 / 77-13-4)</name>
    <name type="common">Fusarium solani subsp. pisi</name>
    <dbReference type="NCBI Taxonomy" id="660122"/>
    <lineage>
        <taxon>Eukaryota</taxon>
        <taxon>Fungi</taxon>
        <taxon>Dikarya</taxon>
        <taxon>Ascomycota</taxon>
        <taxon>Pezizomycotina</taxon>
        <taxon>Sordariomycetes</taxon>
        <taxon>Hypocreomycetidae</taxon>
        <taxon>Hypocreales</taxon>
        <taxon>Nectriaceae</taxon>
        <taxon>Fusarium</taxon>
        <taxon>Fusarium solani species complex</taxon>
        <taxon>Fusarium vanettenii</taxon>
    </lineage>
</organism>
<dbReference type="EMBL" id="GG698963">
    <property type="protein sequence ID" value="EEU34532.1"/>
    <property type="molecule type" value="Genomic_DNA"/>
</dbReference>
<dbReference type="RefSeq" id="XP_003040245.1">
    <property type="nucleotide sequence ID" value="XM_003040199.1"/>
</dbReference>
<sequence>MSMHRDVVSPGLHIVIVFLPFIEHLLRRSNANRGPTCRLSKDSERADLVYTRLALDEPPKPLICKCKSAYESLTMVANKVSEALMSASIDVTDLISHKGTNVYKSAGMKVYVFCYTSGYIITQTDLNLGVIHYSVALIEGPIYELTDMPDLLVPELMRNGMLVYIDTLAVDGIALPKPRECMPMPGTRNVRPPMIIRRSWKSVEQMPPNPCMSMESDGIVCVTKSRTLRLKVPTIDLLYRNGRVYASETGKLIPIAEGHESMPKDVIYELTVTRGRDPNITVLSNPTMRLMKKRPNNTDIVRRAFTSIIRDSSVSTILDDVASMSFKMRKRTCEMAQTHASMGRHMIVSFGAGRLEEINEMMLDNFSYIAIDPNIDIKRLKKSRNLKRLVPYDVNRSMSK</sequence>
<name>C7ZN67_FUSV7</name>
<protein>
    <submittedName>
        <fullName evidence="1">Uncharacterized protein</fullName>
    </submittedName>
</protein>
<gene>
    <name evidence="1" type="ORF">NECHADRAFT_88825</name>
</gene>
<dbReference type="OrthoDB" id="4779100at2759"/>
<evidence type="ECO:0000313" key="1">
    <source>
        <dbReference type="EMBL" id="EEU34532.1"/>
    </source>
</evidence>
<accession>C7ZN67</accession>
<dbReference type="InParanoid" id="C7ZN67"/>
<dbReference type="OMA" id="PICHESK"/>
<keyword evidence="2" id="KW-1185">Reference proteome</keyword>
<evidence type="ECO:0000313" key="2">
    <source>
        <dbReference type="Proteomes" id="UP000005206"/>
    </source>
</evidence>